<dbReference type="InterPro" id="IPR007627">
    <property type="entry name" value="RNA_pol_sigma70_r2"/>
</dbReference>
<dbReference type="EMBL" id="BMJC01000002">
    <property type="protein sequence ID" value="GGA98942.1"/>
    <property type="molecule type" value="Genomic_DNA"/>
</dbReference>
<dbReference type="Pfam" id="PF04542">
    <property type="entry name" value="Sigma70_r2"/>
    <property type="match status" value="1"/>
</dbReference>
<comment type="caution">
    <text evidence="7">The sequence shown here is derived from an EMBL/GenBank/DDBJ whole genome shotgun (WGS) entry which is preliminary data.</text>
</comment>
<keyword evidence="7" id="KW-0240">DNA-directed RNA polymerase</keyword>
<dbReference type="Gene3D" id="1.10.10.10">
    <property type="entry name" value="Winged helix-like DNA-binding domain superfamily/Winged helix DNA-binding domain"/>
    <property type="match status" value="1"/>
</dbReference>
<reference evidence="7" key="2">
    <citation type="submission" date="2020-09" db="EMBL/GenBank/DDBJ databases">
        <authorList>
            <person name="Sun Q."/>
            <person name="Zhou Y."/>
        </authorList>
    </citation>
    <scope>NUCLEOTIDE SEQUENCE</scope>
    <source>
        <strain evidence="7">CGMCC 1.15448</strain>
    </source>
</reference>
<dbReference type="CDD" id="cd06171">
    <property type="entry name" value="Sigma70_r4"/>
    <property type="match status" value="1"/>
</dbReference>
<dbReference type="PANTHER" id="PTHR43133">
    <property type="entry name" value="RNA POLYMERASE ECF-TYPE SIGMA FACTO"/>
    <property type="match status" value="1"/>
</dbReference>
<dbReference type="InterPro" id="IPR013324">
    <property type="entry name" value="RNA_pol_sigma_r3/r4-like"/>
</dbReference>
<dbReference type="PANTHER" id="PTHR43133:SF8">
    <property type="entry name" value="RNA POLYMERASE SIGMA FACTOR HI_1459-RELATED"/>
    <property type="match status" value="1"/>
</dbReference>
<keyword evidence="2" id="KW-0805">Transcription regulation</keyword>
<dbReference type="GO" id="GO:0000428">
    <property type="term" value="C:DNA-directed RNA polymerase complex"/>
    <property type="evidence" value="ECO:0007669"/>
    <property type="project" value="UniProtKB-KW"/>
</dbReference>
<comment type="similarity">
    <text evidence="1">Belongs to the sigma-70 factor family. ECF subfamily.</text>
</comment>
<dbReference type="SUPFAM" id="SSF88659">
    <property type="entry name" value="Sigma3 and sigma4 domains of RNA polymerase sigma factors"/>
    <property type="match status" value="1"/>
</dbReference>
<sequence length="160" mass="18961">MKDKLFRFAFRLLQNIQEAEDAVQDVMAGVWAKRAEWPQWHSIEAYCMTATRNNCLDRLRRRKVATVQEGWAGTVSSADQDPYEKITNKEMIQRIRRCMDALPQQQQQVLRLREMEGFSYNEIAEVLDMSLPQVKINLFRGRNAIKQTITKQEERWKKQP</sequence>
<dbReference type="InterPro" id="IPR000551">
    <property type="entry name" value="MerR-type_HTH_dom"/>
</dbReference>
<dbReference type="Proteomes" id="UP000607559">
    <property type="component" value="Unassembled WGS sequence"/>
</dbReference>
<dbReference type="InterPro" id="IPR013325">
    <property type="entry name" value="RNA_pol_sigma_r2"/>
</dbReference>
<dbReference type="NCBIfam" id="TIGR02937">
    <property type="entry name" value="sigma70-ECF"/>
    <property type="match status" value="1"/>
</dbReference>
<dbReference type="Pfam" id="PF08281">
    <property type="entry name" value="Sigma70_r4_2"/>
    <property type="match status" value="1"/>
</dbReference>
<dbReference type="RefSeq" id="WP_188931595.1">
    <property type="nucleotide sequence ID" value="NZ_BMJC01000002.1"/>
</dbReference>
<keyword evidence="8" id="KW-1185">Reference proteome</keyword>
<keyword evidence="4" id="KW-0238">DNA-binding</keyword>
<evidence type="ECO:0000256" key="3">
    <source>
        <dbReference type="ARBA" id="ARBA00023082"/>
    </source>
</evidence>
<evidence type="ECO:0000313" key="8">
    <source>
        <dbReference type="Proteomes" id="UP000607559"/>
    </source>
</evidence>
<reference evidence="7" key="1">
    <citation type="journal article" date="2014" name="Int. J. Syst. Evol. Microbiol.">
        <title>Complete genome sequence of Corynebacterium casei LMG S-19264T (=DSM 44701T), isolated from a smear-ripened cheese.</title>
        <authorList>
            <consortium name="US DOE Joint Genome Institute (JGI-PGF)"/>
            <person name="Walter F."/>
            <person name="Albersmeier A."/>
            <person name="Kalinowski J."/>
            <person name="Ruckert C."/>
        </authorList>
    </citation>
    <scope>NUCLEOTIDE SEQUENCE</scope>
    <source>
        <strain evidence="7">CGMCC 1.15448</strain>
    </source>
</reference>
<dbReference type="GO" id="GO:0006352">
    <property type="term" value="P:DNA-templated transcription initiation"/>
    <property type="evidence" value="ECO:0007669"/>
    <property type="project" value="InterPro"/>
</dbReference>
<keyword evidence="5" id="KW-0804">Transcription</keyword>
<evidence type="ECO:0000313" key="7">
    <source>
        <dbReference type="EMBL" id="GGA98942.1"/>
    </source>
</evidence>
<evidence type="ECO:0000256" key="2">
    <source>
        <dbReference type="ARBA" id="ARBA00023015"/>
    </source>
</evidence>
<accession>A0A8J2UD02</accession>
<keyword evidence="3" id="KW-0731">Sigma factor</keyword>
<protein>
    <submittedName>
        <fullName evidence="7">DNA-directed RNA polymerase sigma-70 factor</fullName>
    </submittedName>
</protein>
<evidence type="ECO:0000256" key="4">
    <source>
        <dbReference type="ARBA" id="ARBA00023125"/>
    </source>
</evidence>
<dbReference type="InterPro" id="IPR014284">
    <property type="entry name" value="RNA_pol_sigma-70_dom"/>
</dbReference>
<dbReference type="InterPro" id="IPR039425">
    <property type="entry name" value="RNA_pol_sigma-70-like"/>
</dbReference>
<dbReference type="SUPFAM" id="SSF88946">
    <property type="entry name" value="Sigma2 domain of RNA polymerase sigma factors"/>
    <property type="match status" value="1"/>
</dbReference>
<feature type="domain" description="HTH merR-type" evidence="6">
    <location>
        <begin position="107"/>
        <end position="129"/>
    </location>
</feature>
<dbReference type="GO" id="GO:0016987">
    <property type="term" value="F:sigma factor activity"/>
    <property type="evidence" value="ECO:0007669"/>
    <property type="project" value="UniProtKB-KW"/>
</dbReference>
<dbReference type="AlphaFoldDB" id="A0A8J2UD02"/>
<dbReference type="Gene3D" id="1.10.1740.10">
    <property type="match status" value="1"/>
</dbReference>
<evidence type="ECO:0000259" key="6">
    <source>
        <dbReference type="PROSITE" id="PS50937"/>
    </source>
</evidence>
<organism evidence="7 8">
    <name type="scientific">Puia dinghuensis</name>
    <dbReference type="NCBI Taxonomy" id="1792502"/>
    <lineage>
        <taxon>Bacteria</taxon>
        <taxon>Pseudomonadati</taxon>
        <taxon>Bacteroidota</taxon>
        <taxon>Chitinophagia</taxon>
        <taxon>Chitinophagales</taxon>
        <taxon>Chitinophagaceae</taxon>
        <taxon>Puia</taxon>
    </lineage>
</organism>
<dbReference type="PROSITE" id="PS50937">
    <property type="entry name" value="HTH_MERR_2"/>
    <property type="match status" value="1"/>
</dbReference>
<dbReference type="GO" id="GO:0003677">
    <property type="term" value="F:DNA binding"/>
    <property type="evidence" value="ECO:0007669"/>
    <property type="project" value="UniProtKB-KW"/>
</dbReference>
<evidence type="ECO:0000256" key="1">
    <source>
        <dbReference type="ARBA" id="ARBA00010641"/>
    </source>
</evidence>
<evidence type="ECO:0000256" key="5">
    <source>
        <dbReference type="ARBA" id="ARBA00023163"/>
    </source>
</evidence>
<gene>
    <name evidence="7" type="ORF">GCM10011511_22820</name>
</gene>
<proteinExistence type="inferred from homology"/>
<dbReference type="InterPro" id="IPR036388">
    <property type="entry name" value="WH-like_DNA-bd_sf"/>
</dbReference>
<dbReference type="InterPro" id="IPR013249">
    <property type="entry name" value="RNA_pol_sigma70_r4_t2"/>
</dbReference>
<name>A0A8J2UD02_9BACT</name>